<reference evidence="1 2" key="1">
    <citation type="submission" date="2019-06" db="EMBL/GenBank/DDBJ databases">
        <title>Genome sequence analysis of &gt;100 Bacillus licheniformis strains suggests intrinsic resistance to this species.</title>
        <authorList>
            <person name="Wels M."/>
            <person name="Siezen R.J."/>
            <person name="Johansen E."/>
            <person name="Stuer-Lauridsen B."/>
            <person name="Bjerre K."/>
            <person name="Nielsen B.K.K."/>
        </authorList>
    </citation>
    <scope>NUCLEOTIDE SEQUENCE [LARGE SCALE GENOMIC DNA]</scope>
    <source>
        <strain evidence="1 2">BAC-16736</strain>
    </source>
</reference>
<protein>
    <submittedName>
        <fullName evidence="1">Uncharacterized protein</fullName>
    </submittedName>
</protein>
<accession>A0A8B5YEU9</accession>
<dbReference type="EMBL" id="NILC01000014">
    <property type="protein sequence ID" value="TWL30639.1"/>
    <property type="molecule type" value="Genomic_DNA"/>
</dbReference>
<gene>
    <name evidence="1" type="ORF">CHCC16736_1673</name>
</gene>
<evidence type="ECO:0000313" key="1">
    <source>
        <dbReference type="EMBL" id="TWL30639.1"/>
    </source>
</evidence>
<sequence>MFGTITKSQRNKEQNFLHFRKKTNHTKIIGMIDFVLENKYKSISN</sequence>
<name>A0A8B5YEU9_BACLI</name>
<dbReference type="AlphaFoldDB" id="A0A8B5YEU9"/>
<proteinExistence type="predicted"/>
<dbReference type="Proteomes" id="UP000435910">
    <property type="component" value="Unassembled WGS sequence"/>
</dbReference>
<evidence type="ECO:0000313" key="2">
    <source>
        <dbReference type="Proteomes" id="UP000435910"/>
    </source>
</evidence>
<comment type="caution">
    <text evidence="1">The sequence shown here is derived from an EMBL/GenBank/DDBJ whole genome shotgun (WGS) entry which is preliminary data.</text>
</comment>
<organism evidence="1 2">
    <name type="scientific">Bacillus licheniformis</name>
    <dbReference type="NCBI Taxonomy" id="1402"/>
    <lineage>
        <taxon>Bacteria</taxon>
        <taxon>Bacillati</taxon>
        <taxon>Bacillota</taxon>
        <taxon>Bacilli</taxon>
        <taxon>Bacillales</taxon>
        <taxon>Bacillaceae</taxon>
        <taxon>Bacillus</taxon>
    </lineage>
</organism>